<protein>
    <submittedName>
        <fullName evidence="7">Branched-chain amino acid ABC transporter permease</fullName>
    </submittedName>
</protein>
<feature type="transmembrane region" description="Helical" evidence="6">
    <location>
        <begin position="22"/>
        <end position="42"/>
    </location>
</feature>
<feature type="transmembrane region" description="Helical" evidence="6">
    <location>
        <begin position="124"/>
        <end position="141"/>
    </location>
</feature>
<dbReference type="RefSeq" id="WP_119811673.1">
    <property type="nucleotide sequence ID" value="NZ_QYUP01000122.1"/>
</dbReference>
<feature type="transmembrane region" description="Helical" evidence="6">
    <location>
        <begin position="49"/>
        <end position="76"/>
    </location>
</feature>
<dbReference type="GO" id="GO:0005886">
    <property type="term" value="C:plasma membrane"/>
    <property type="evidence" value="ECO:0007669"/>
    <property type="project" value="UniProtKB-SubCell"/>
</dbReference>
<feature type="transmembrane region" description="Helical" evidence="6">
    <location>
        <begin position="263"/>
        <end position="287"/>
    </location>
</feature>
<dbReference type="CDD" id="cd06581">
    <property type="entry name" value="TM_PBP1_LivM_like"/>
    <property type="match status" value="1"/>
</dbReference>
<comment type="subcellular location">
    <subcellularLocation>
        <location evidence="1">Cell membrane</location>
        <topology evidence="1">Multi-pass membrane protein</topology>
    </subcellularLocation>
</comment>
<name>A0A418XR55_9BURK</name>
<feature type="transmembrane region" description="Helical" evidence="6">
    <location>
        <begin position="178"/>
        <end position="195"/>
    </location>
</feature>
<dbReference type="PANTHER" id="PTHR30482:SF17">
    <property type="entry name" value="ABC TRANSPORTER ATP-BINDING PROTEIN"/>
    <property type="match status" value="1"/>
</dbReference>
<evidence type="ECO:0000313" key="8">
    <source>
        <dbReference type="Proteomes" id="UP000284006"/>
    </source>
</evidence>
<dbReference type="EMBL" id="QYUP01000122">
    <property type="protein sequence ID" value="RJG14985.1"/>
    <property type="molecule type" value="Genomic_DNA"/>
</dbReference>
<evidence type="ECO:0000256" key="3">
    <source>
        <dbReference type="ARBA" id="ARBA00022692"/>
    </source>
</evidence>
<accession>A0A418XR55</accession>
<keyword evidence="8" id="KW-1185">Reference proteome</keyword>
<sequence length="342" mass="35880">MTSTSHTLPAPVALRAWPLPSAVPLLALAALLAAPLVLTPYLSDLVQKIVIFSVFALSLGLLVGTTGLVSLGHAAFFGIGAYATALASSDAGPGSMALLLPLAMLGAGAYALFVGALSLRTKGVYFIMVTLAFAQMAYFVFHDTHFAGGSDGMFLTYRPVLAIAGVTLVDLELPLHRYYLAAGALAATYALLAVLQRSRFGHALAGIRANEQRMRAAGFNTYAYKLAAFVLAAMLAGLAGFLMASKDGAVNPELLSWHESGAVLMMIILGGLGSLRGAVLGTVAFILLKEALSSEALLGALAGRWQLTLGVTMIAFVALMPKGLAGLHTQWQQRRKENKHEH</sequence>
<keyword evidence="3 6" id="KW-0812">Transmembrane</keyword>
<proteinExistence type="predicted"/>
<evidence type="ECO:0000256" key="4">
    <source>
        <dbReference type="ARBA" id="ARBA00022989"/>
    </source>
</evidence>
<evidence type="ECO:0000256" key="1">
    <source>
        <dbReference type="ARBA" id="ARBA00004651"/>
    </source>
</evidence>
<feature type="transmembrane region" description="Helical" evidence="6">
    <location>
        <begin position="222"/>
        <end position="242"/>
    </location>
</feature>
<dbReference type="InterPro" id="IPR001851">
    <property type="entry name" value="ABC_transp_permease"/>
</dbReference>
<evidence type="ECO:0000256" key="6">
    <source>
        <dbReference type="SAM" id="Phobius"/>
    </source>
</evidence>
<keyword evidence="5 6" id="KW-0472">Membrane</keyword>
<dbReference type="OrthoDB" id="3460090at2"/>
<keyword evidence="4 6" id="KW-1133">Transmembrane helix</keyword>
<evidence type="ECO:0000256" key="2">
    <source>
        <dbReference type="ARBA" id="ARBA00022475"/>
    </source>
</evidence>
<evidence type="ECO:0000256" key="5">
    <source>
        <dbReference type="ARBA" id="ARBA00023136"/>
    </source>
</evidence>
<comment type="caution">
    <text evidence="7">The sequence shown here is derived from an EMBL/GenBank/DDBJ whole genome shotgun (WGS) entry which is preliminary data.</text>
</comment>
<feature type="transmembrane region" description="Helical" evidence="6">
    <location>
        <begin position="307"/>
        <end position="327"/>
    </location>
</feature>
<keyword evidence="2" id="KW-1003">Cell membrane</keyword>
<dbReference type="PANTHER" id="PTHR30482">
    <property type="entry name" value="HIGH-AFFINITY BRANCHED-CHAIN AMINO ACID TRANSPORT SYSTEM PERMEASE"/>
    <property type="match status" value="1"/>
</dbReference>
<dbReference type="InterPro" id="IPR043428">
    <property type="entry name" value="LivM-like"/>
</dbReference>
<dbReference type="GO" id="GO:0015658">
    <property type="term" value="F:branched-chain amino acid transmembrane transporter activity"/>
    <property type="evidence" value="ECO:0007669"/>
    <property type="project" value="InterPro"/>
</dbReference>
<dbReference type="Proteomes" id="UP000284006">
    <property type="component" value="Unassembled WGS sequence"/>
</dbReference>
<dbReference type="Pfam" id="PF02653">
    <property type="entry name" value="BPD_transp_2"/>
    <property type="match status" value="1"/>
</dbReference>
<feature type="transmembrane region" description="Helical" evidence="6">
    <location>
        <begin position="96"/>
        <end position="117"/>
    </location>
</feature>
<gene>
    <name evidence="7" type="ORF">D3872_15645</name>
</gene>
<organism evidence="7 8">
    <name type="scientific">Massilia cavernae</name>
    <dbReference type="NCBI Taxonomy" id="2320864"/>
    <lineage>
        <taxon>Bacteria</taxon>
        <taxon>Pseudomonadati</taxon>
        <taxon>Pseudomonadota</taxon>
        <taxon>Betaproteobacteria</taxon>
        <taxon>Burkholderiales</taxon>
        <taxon>Oxalobacteraceae</taxon>
        <taxon>Telluria group</taxon>
        <taxon>Massilia</taxon>
    </lineage>
</organism>
<dbReference type="AlphaFoldDB" id="A0A418XR55"/>
<evidence type="ECO:0000313" key="7">
    <source>
        <dbReference type="EMBL" id="RJG14985.1"/>
    </source>
</evidence>
<reference evidence="7 8" key="1">
    <citation type="submission" date="2018-09" db="EMBL/GenBank/DDBJ databases">
        <authorList>
            <person name="Zhu H."/>
        </authorList>
    </citation>
    <scope>NUCLEOTIDE SEQUENCE [LARGE SCALE GENOMIC DNA]</scope>
    <source>
        <strain evidence="7 8">K1S02-61</strain>
    </source>
</reference>